<evidence type="ECO:0000256" key="1">
    <source>
        <dbReference type="ARBA" id="ARBA00006295"/>
    </source>
</evidence>
<dbReference type="FunFam" id="3.90.1530.30:FF:000001">
    <property type="entry name" value="Chromosome partitioning protein ParB"/>
    <property type="match status" value="1"/>
</dbReference>
<dbReference type="SMART" id="SM00470">
    <property type="entry name" value="ParB"/>
    <property type="match status" value="1"/>
</dbReference>
<dbReference type="NCBIfam" id="TIGR00180">
    <property type="entry name" value="parB_part"/>
    <property type="match status" value="1"/>
</dbReference>
<evidence type="ECO:0000256" key="3">
    <source>
        <dbReference type="ARBA" id="ARBA00023125"/>
    </source>
</evidence>
<feature type="domain" description="ParB-like N-terminal" evidence="4">
    <location>
        <begin position="36"/>
        <end position="126"/>
    </location>
</feature>
<organism evidence="5 6">
    <name type="scientific">Desulforamulus aquiferis</name>
    <dbReference type="NCBI Taxonomy" id="1397668"/>
    <lineage>
        <taxon>Bacteria</taxon>
        <taxon>Bacillati</taxon>
        <taxon>Bacillota</taxon>
        <taxon>Clostridia</taxon>
        <taxon>Eubacteriales</taxon>
        <taxon>Peptococcaceae</taxon>
        <taxon>Desulforamulus</taxon>
    </lineage>
</organism>
<dbReference type="InterPro" id="IPR036086">
    <property type="entry name" value="ParB/Sulfiredoxin_sf"/>
</dbReference>
<proteinExistence type="inferred from homology"/>
<comment type="caution">
    <text evidence="5">The sequence shown here is derived from an EMBL/GenBank/DDBJ whole genome shotgun (WGS) entry which is preliminary data.</text>
</comment>
<dbReference type="Pfam" id="PF17762">
    <property type="entry name" value="HTH_ParB"/>
    <property type="match status" value="1"/>
</dbReference>
<dbReference type="CDD" id="cd16393">
    <property type="entry name" value="SPO0J_N"/>
    <property type="match status" value="1"/>
</dbReference>
<keyword evidence="3" id="KW-0238">DNA-binding</keyword>
<dbReference type="InterPro" id="IPR004437">
    <property type="entry name" value="ParB/RepB/Spo0J"/>
</dbReference>
<comment type="similarity">
    <text evidence="1">Belongs to the ParB family.</text>
</comment>
<dbReference type="PANTHER" id="PTHR33375:SF1">
    <property type="entry name" value="CHROMOSOME-PARTITIONING PROTEIN PARB-RELATED"/>
    <property type="match status" value="1"/>
</dbReference>
<dbReference type="Gene3D" id="1.10.10.2830">
    <property type="match status" value="1"/>
</dbReference>
<evidence type="ECO:0000313" key="5">
    <source>
        <dbReference type="EMBL" id="MDO7786380.1"/>
    </source>
</evidence>
<evidence type="ECO:0000259" key="4">
    <source>
        <dbReference type="SMART" id="SM00470"/>
    </source>
</evidence>
<dbReference type="GO" id="GO:0003677">
    <property type="term" value="F:DNA binding"/>
    <property type="evidence" value="ECO:0007669"/>
    <property type="project" value="UniProtKB-KW"/>
</dbReference>
<dbReference type="Gene3D" id="3.90.1530.30">
    <property type="match status" value="1"/>
</dbReference>
<dbReference type="InterPro" id="IPR050336">
    <property type="entry name" value="Chromosome_partition/occlusion"/>
</dbReference>
<keyword evidence="6" id="KW-1185">Reference proteome</keyword>
<keyword evidence="2" id="KW-0159">Chromosome partition</keyword>
<dbReference type="InterPro" id="IPR041468">
    <property type="entry name" value="HTH_ParB/Spo0J"/>
</dbReference>
<dbReference type="GO" id="GO:0007059">
    <property type="term" value="P:chromosome segregation"/>
    <property type="evidence" value="ECO:0007669"/>
    <property type="project" value="UniProtKB-KW"/>
</dbReference>
<dbReference type="Proteomes" id="UP001172911">
    <property type="component" value="Unassembled WGS sequence"/>
</dbReference>
<dbReference type="InterPro" id="IPR003115">
    <property type="entry name" value="ParB_N"/>
</dbReference>
<dbReference type="GO" id="GO:0005694">
    <property type="term" value="C:chromosome"/>
    <property type="evidence" value="ECO:0007669"/>
    <property type="project" value="TreeGrafter"/>
</dbReference>
<dbReference type="EMBL" id="JARPTC010000004">
    <property type="protein sequence ID" value="MDO7786380.1"/>
    <property type="molecule type" value="Genomic_DNA"/>
</dbReference>
<dbReference type="SUPFAM" id="SSF110849">
    <property type="entry name" value="ParB/Sulfiredoxin"/>
    <property type="match status" value="1"/>
</dbReference>
<reference evidence="5" key="1">
    <citation type="journal article" date="2023" name="J. Hazard. Mater.">
        <title>Anaerobic biodegradation of pyrene and benzo[a]pyrene by a new sulfate-reducing Desulforamulus aquiferis strain DSA.</title>
        <authorList>
            <person name="Zhang Z."/>
            <person name="Sun J."/>
            <person name="Gong X."/>
            <person name="Wang C."/>
            <person name="Wang H."/>
        </authorList>
    </citation>
    <scope>NUCLEOTIDE SEQUENCE</scope>
    <source>
        <strain evidence="5">DSA</strain>
    </source>
</reference>
<gene>
    <name evidence="5" type="ORF">P6N53_03995</name>
</gene>
<sequence>MAERYTNEGGSKGIDKFDKVDKVVDLFIRSPQQKIKEISLDRIVPRKDQPRKEFDDIETMAASIQEHGVIQPIRVRPAERPGYYEIIAGERRWRGSAMAGKETIPCIVVDEHNHMKVMLEALIENLQRKNLKAIEMALAIKDIIEYSKTSEGKPLTLEEVGKQLGYGKARIHQLLSILKLPDHMKQAFCESGLNEMHARALTQLKRYPETQKTLFNEIMDKKLTGQQAVEWATRHLAQMPKKEPTSKLVEKTIKDFTRLKTRFSNMDSQEKNATRTELENVLKVIKEALVLLNE</sequence>
<reference evidence="5" key="2">
    <citation type="submission" date="2023-03" db="EMBL/GenBank/DDBJ databases">
        <authorList>
            <person name="Zhang Z."/>
        </authorList>
    </citation>
    <scope>NUCLEOTIDE SEQUENCE</scope>
    <source>
        <strain evidence="5">DSA</strain>
    </source>
</reference>
<evidence type="ECO:0000256" key="2">
    <source>
        <dbReference type="ARBA" id="ARBA00022829"/>
    </source>
</evidence>
<dbReference type="Pfam" id="PF02195">
    <property type="entry name" value="ParB_N"/>
    <property type="match status" value="1"/>
</dbReference>
<dbReference type="PANTHER" id="PTHR33375">
    <property type="entry name" value="CHROMOSOME-PARTITIONING PROTEIN PARB-RELATED"/>
    <property type="match status" value="1"/>
</dbReference>
<dbReference type="SUPFAM" id="SSF109709">
    <property type="entry name" value="KorB DNA-binding domain-like"/>
    <property type="match status" value="1"/>
</dbReference>
<dbReference type="AlphaFoldDB" id="A0AAW7ZA70"/>
<accession>A0AAW7ZA70</accession>
<protein>
    <submittedName>
        <fullName evidence="5">ParB/RepB/Spo0J family partition protein</fullName>
    </submittedName>
</protein>
<evidence type="ECO:0000313" key="6">
    <source>
        <dbReference type="Proteomes" id="UP001172911"/>
    </source>
</evidence>
<name>A0AAW7ZA70_9FIRM</name>